<dbReference type="EMBL" id="QPFP01000089">
    <property type="protein sequence ID" value="TEB22580.1"/>
    <property type="molecule type" value="Genomic_DNA"/>
</dbReference>
<keyword evidence="2" id="KW-1185">Reference proteome</keyword>
<sequence>MPFFQAVSRNVKSTFQGCQVSPPSTERANAGCVGAAVPAHSILTGDIDLPLRREGLNHPQRSPWPSLCNTYSPPSTKEQQNFGKGYYTLGATANLGQERCALTLDPQAPDGVPTIIHRTSRSALHSTGFRAHQSMPVQSPSLRLKDRDPPSSSIARVPASSYFENAHSFTIQNAQFINAVTPSNSLFECKSIYHVYLALC</sequence>
<comment type="caution">
    <text evidence="1">The sequence shown here is derived from an EMBL/GenBank/DDBJ whole genome shotgun (WGS) entry which is preliminary data.</text>
</comment>
<name>A0A4Y7SL38_COPMI</name>
<dbReference type="AlphaFoldDB" id="A0A4Y7SL38"/>
<protein>
    <submittedName>
        <fullName evidence="1">Uncharacterized protein</fullName>
    </submittedName>
</protein>
<gene>
    <name evidence="1" type="ORF">FA13DRAFT_1918240</name>
</gene>
<evidence type="ECO:0000313" key="1">
    <source>
        <dbReference type="EMBL" id="TEB22580.1"/>
    </source>
</evidence>
<dbReference type="Proteomes" id="UP000298030">
    <property type="component" value="Unassembled WGS sequence"/>
</dbReference>
<organism evidence="1 2">
    <name type="scientific">Coprinellus micaceus</name>
    <name type="common">Glistening ink-cap mushroom</name>
    <name type="synonym">Coprinus micaceus</name>
    <dbReference type="NCBI Taxonomy" id="71717"/>
    <lineage>
        <taxon>Eukaryota</taxon>
        <taxon>Fungi</taxon>
        <taxon>Dikarya</taxon>
        <taxon>Basidiomycota</taxon>
        <taxon>Agaricomycotina</taxon>
        <taxon>Agaricomycetes</taxon>
        <taxon>Agaricomycetidae</taxon>
        <taxon>Agaricales</taxon>
        <taxon>Agaricineae</taxon>
        <taxon>Psathyrellaceae</taxon>
        <taxon>Coprinellus</taxon>
    </lineage>
</organism>
<reference evidence="1 2" key="1">
    <citation type="journal article" date="2019" name="Nat. Ecol. Evol.">
        <title>Megaphylogeny resolves global patterns of mushroom evolution.</title>
        <authorList>
            <person name="Varga T."/>
            <person name="Krizsan K."/>
            <person name="Foldi C."/>
            <person name="Dima B."/>
            <person name="Sanchez-Garcia M."/>
            <person name="Sanchez-Ramirez S."/>
            <person name="Szollosi G.J."/>
            <person name="Szarkandi J.G."/>
            <person name="Papp V."/>
            <person name="Albert L."/>
            <person name="Andreopoulos W."/>
            <person name="Angelini C."/>
            <person name="Antonin V."/>
            <person name="Barry K.W."/>
            <person name="Bougher N.L."/>
            <person name="Buchanan P."/>
            <person name="Buyck B."/>
            <person name="Bense V."/>
            <person name="Catcheside P."/>
            <person name="Chovatia M."/>
            <person name="Cooper J."/>
            <person name="Damon W."/>
            <person name="Desjardin D."/>
            <person name="Finy P."/>
            <person name="Geml J."/>
            <person name="Haridas S."/>
            <person name="Hughes K."/>
            <person name="Justo A."/>
            <person name="Karasinski D."/>
            <person name="Kautmanova I."/>
            <person name="Kiss B."/>
            <person name="Kocsube S."/>
            <person name="Kotiranta H."/>
            <person name="LaButti K.M."/>
            <person name="Lechner B.E."/>
            <person name="Liimatainen K."/>
            <person name="Lipzen A."/>
            <person name="Lukacs Z."/>
            <person name="Mihaltcheva S."/>
            <person name="Morgado L.N."/>
            <person name="Niskanen T."/>
            <person name="Noordeloos M.E."/>
            <person name="Ohm R.A."/>
            <person name="Ortiz-Santana B."/>
            <person name="Ovrebo C."/>
            <person name="Racz N."/>
            <person name="Riley R."/>
            <person name="Savchenko A."/>
            <person name="Shiryaev A."/>
            <person name="Soop K."/>
            <person name="Spirin V."/>
            <person name="Szebenyi C."/>
            <person name="Tomsovsky M."/>
            <person name="Tulloss R.E."/>
            <person name="Uehling J."/>
            <person name="Grigoriev I.V."/>
            <person name="Vagvolgyi C."/>
            <person name="Papp T."/>
            <person name="Martin F.M."/>
            <person name="Miettinen O."/>
            <person name="Hibbett D.S."/>
            <person name="Nagy L.G."/>
        </authorList>
    </citation>
    <scope>NUCLEOTIDE SEQUENCE [LARGE SCALE GENOMIC DNA]</scope>
    <source>
        <strain evidence="1 2">FP101781</strain>
    </source>
</reference>
<proteinExistence type="predicted"/>
<accession>A0A4Y7SL38</accession>
<evidence type="ECO:0000313" key="2">
    <source>
        <dbReference type="Proteomes" id="UP000298030"/>
    </source>
</evidence>